<keyword evidence="5 9" id="KW-0418">Kinase</keyword>
<feature type="region of interest" description="Disordered" evidence="6">
    <location>
        <begin position="399"/>
        <end position="568"/>
    </location>
</feature>
<feature type="compositionally biased region" description="Basic and acidic residues" evidence="6">
    <location>
        <begin position="550"/>
        <end position="568"/>
    </location>
</feature>
<dbReference type="GO" id="GO:0005886">
    <property type="term" value="C:plasma membrane"/>
    <property type="evidence" value="ECO:0007669"/>
    <property type="project" value="TreeGrafter"/>
</dbReference>
<evidence type="ECO:0000259" key="8">
    <source>
        <dbReference type="SMART" id="SM00387"/>
    </source>
</evidence>
<dbReference type="PANTHER" id="PTHR45436">
    <property type="entry name" value="SENSOR HISTIDINE KINASE YKOH"/>
    <property type="match status" value="1"/>
</dbReference>
<dbReference type="Gene3D" id="3.30.565.10">
    <property type="entry name" value="Histidine kinase-like ATPase, C-terminal domain"/>
    <property type="match status" value="1"/>
</dbReference>
<feature type="transmembrane region" description="Helical" evidence="7">
    <location>
        <begin position="32"/>
        <end position="57"/>
    </location>
</feature>
<gene>
    <name evidence="9" type="ORF">HNR07_004617</name>
</gene>
<evidence type="ECO:0000256" key="6">
    <source>
        <dbReference type="SAM" id="MobiDB-lite"/>
    </source>
</evidence>
<evidence type="ECO:0000313" key="10">
    <source>
        <dbReference type="Proteomes" id="UP000579647"/>
    </source>
</evidence>
<evidence type="ECO:0000256" key="7">
    <source>
        <dbReference type="SAM" id="Phobius"/>
    </source>
</evidence>
<feature type="region of interest" description="Disordered" evidence="6">
    <location>
        <begin position="121"/>
        <end position="145"/>
    </location>
</feature>
<feature type="transmembrane region" description="Helical" evidence="7">
    <location>
        <begin position="69"/>
        <end position="92"/>
    </location>
</feature>
<dbReference type="InterPro" id="IPR036890">
    <property type="entry name" value="HATPase_C_sf"/>
</dbReference>
<feature type="compositionally biased region" description="Basic and acidic residues" evidence="6">
    <location>
        <begin position="520"/>
        <end position="539"/>
    </location>
</feature>
<dbReference type="SMART" id="SM00387">
    <property type="entry name" value="HATPase_c"/>
    <property type="match status" value="1"/>
</dbReference>
<dbReference type="Proteomes" id="UP000579647">
    <property type="component" value="Unassembled WGS sequence"/>
</dbReference>
<feature type="domain" description="Histidine kinase/HSP90-like ATPase" evidence="8">
    <location>
        <begin position="282"/>
        <end position="395"/>
    </location>
</feature>
<comment type="catalytic activity">
    <reaction evidence="1">
        <text>ATP + protein L-histidine = ADP + protein N-phospho-L-histidine.</text>
        <dbReference type="EC" id="2.7.13.3"/>
    </reaction>
</comment>
<keyword evidence="7" id="KW-1133">Transmembrane helix</keyword>
<feature type="region of interest" description="Disordered" evidence="6">
    <location>
        <begin position="1"/>
        <end position="26"/>
    </location>
</feature>
<dbReference type="SUPFAM" id="SSF55874">
    <property type="entry name" value="ATPase domain of HSP90 chaperone/DNA topoisomerase II/histidine kinase"/>
    <property type="match status" value="1"/>
</dbReference>
<sequence length="568" mass="61059">MSDSPPSEAAAHQNNRQTSTPNSHSRWSTRTLVLAASALPSLLMAALGTVTILFVLAIDLSGTADRNTVLAFALTTAAVGALLILFLAVYGAGQTASRVNERVNGLRTWLTRGQDRLRELTDEVKRGERPEPPEPPAGPPKGGDAFEHLAHELSVAQHASETAVVEATSSRPDRPSAQQVEVFVNVARRMQSLVHREITLLDELEAQVEDPDLLKGLFTIDHLATRMRRQSESLAVLGGAASRRKWSKPVSLYEVLRSAVAEVEHYSRVKVVPPVTGTLNGGAVVDVIHLVAELIENATKFSPPQAQVMLRAEHVPAGVAIDIEDRGLGMQPTDVHRMNSLLADPEQIDIGELLHDGRIGLYVVSVLARKHSVRVQLQRNIYGGTQAVVLLPIGLVGSENEGRGSRSLARSSAETAAAPTAHPTPRPPSAPAPVSVPSDHGNNGQETRLPTRRTADPRTGPAPQPLPVRSAQTQSGGRGFQEPPPAPALASEAGPASQRRPPSGERPPLPERQAQTHLAPELRSDRSDGRHDRGGDHTPDLMSVFQSGFRRAEAENDQDRLDRDDSTS</sequence>
<evidence type="ECO:0000256" key="4">
    <source>
        <dbReference type="ARBA" id="ARBA00022679"/>
    </source>
</evidence>
<feature type="compositionally biased region" description="Low complexity" evidence="6">
    <location>
        <begin position="405"/>
        <end position="421"/>
    </location>
</feature>
<dbReference type="InterPro" id="IPR050428">
    <property type="entry name" value="TCS_sensor_his_kinase"/>
</dbReference>
<feature type="compositionally biased region" description="Pro residues" evidence="6">
    <location>
        <begin position="422"/>
        <end position="431"/>
    </location>
</feature>
<dbReference type="PANTHER" id="PTHR45436:SF5">
    <property type="entry name" value="SENSOR HISTIDINE KINASE TRCS"/>
    <property type="match status" value="1"/>
</dbReference>
<feature type="compositionally biased region" description="Low complexity" evidence="6">
    <location>
        <begin position="488"/>
        <end position="497"/>
    </location>
</feature>
<organism evidence="9 10">
    <name type="scientific">Nocardiopsis metallicus</name>
    <dbReference type="NCBI Taxonomy" id="179819"/>
    <lineage>
        <taxon>Bacteria</taxon>
        <taxon>Bacillati</taxon>
        <taxon>Actinomycetota</taxon>
        <taxon>Actinomycetes</taxon>
        <taxon>Streptosporangiales</taxon>
        <taxon>Nocardiopsidaceae</taxon>
        <taxon>Nocardiopsis</taxon>
    </lineage>
</organism>
<dbReference type="Pfam" id="PF02518">
    <property type="entry name" value="HATPase_c"/>
    <property type="match status" value="1"/>
</dbReference>
<feature type="compositionally biased region" description="Basic and acidic residues" evidence="6">
    <location>
        <begin position="121"/>
        <end position="132"/>
    </location>
</feature>
<keyword evidence="3" id="KW-0597">Phosphoprotein</keyword>
<dbReference type="GO" id="GO:0000160">
    <property type="term" value="P:phosphorelay signal transduction system"/>
    <property type="evidence" value="ECO:0007669"/>
    <property type="project" value="TreeGrafter"/>
</dbReference>
<keyword evidence="7" id="KW-0812">Transmembrane</keyword>
<name>A0A840W8U7_9ACTN</name>
<reference evidence="9 10" key="1">
    <citation type="submission" date="2020-08" db="EMBL/GenBank/DDBJ databases">
        <title>Sequencing the genomes of 1000 actinobacteria strains.</title>
        <authorList>
            <person name="Klenk H.-P."/>
        </authorList>
    </citation>
    <scope>NUCLEOTIDE SEQUENCE [LARGE SCALE GENOMIC DNA]</scope>
    <source>
        <strain evidence="9 10">DSM 44598</strain>
    </source>
</reference>
<keyword evidence="4" id="KW-0808">Transferase</keyword>
<keyword evidence="10" id="KW-1185">Reference proteome</keyword>
<evidence type="ECO:0000256" key="1">
    <source>
        <dbReference type="ARBA" id="ARBA00000085"/>
    </source>
</evidence>
<feature type="compositionally biased region" description="Polar residues" evidence="6">
    <location>
        <begin position="12"/>
        <end position="26"/>
    </location>
</feature>
<keyword evidence="7" id="KW-0472">Membrane</keyword>
<comment type="caution">
    <text evidence="9">The sequence shown here is derived from an EMBL/GenBank/DDBJ whole genome shotgun (WGS) entry which is preliminary data.</text>
</comment>
<dbReference type="EC" id="2.7.13.3" evidence="2"/>
<evidence type="ECO:0000256" key="3">
    <source>
        <dbReference type="ARBA" id="ARBA00022553"/>
    </source>
</evidence>
<accession>A0A840W8U7</accession>
<evidence type="ECO:0000256" key="5">
    <source>
        <dbReference type="ARBA" id="ARBA00022777"/>
    </source>
</evidence>
<proteinExistence type="predicted"/>
<evidence type="ECO:0000256" key="2">
    <source>
        <dbReference type="ARBA" id="ARBA00012438"/>
    </source>
</evidence>
<dbReference type="GO" id="GO:0004673">
    <property type="term" value="F:protein histidine kinase activity"/>
    <property type="evidence" value="ECO:0007669"/>
    <property type="project" value="UniProtKB-EC"/>
</dbReference>
<dbReference type="RefSeq" id="WP_184366683.1">
    <property type="nucleotide sequence ID" value="NZ_BAAAKM010000122.1"/>
</dbReference>
<dbReference type="InterPro" id="IPR003594">
    <property type="entry name" value="HATPase_dom"/>
</dbReference>
<dbReference type="EMBL" id="JACHDO010000001">
    <property type="protein sequence ID" value="MBB5493480.1"/>
    <property type="molecule type" value="Genomic_DNA"/>
</dbReference>
<evidence type="ECO:0000313" key="9">
    <source>
        <dbReference type="EMBL" id="MBB5493480.1"/>
    </source>
</evidence>
<dbReference type="AlphaFoldDB" id="A0A840W8U7"/>
<protein>
    <recommendedName>
        <fullName evidence="2">histidine kinase</fullName>
        <ecNumber evidence="2">2.7.13.3</ecNumber>
    </recommendedName>
</protein>